<dbReference type="RefSeq" id="XP_037218918.1">
    <property type="nucleotide sequence ID" value="XM_037365676.1"/>
</dbReference>
<dbReference type="GeneID" id="59348192"/>
<accession>A0A8H6SKJ8</accession>
<keyword evidence="2" id="KW-1185">Reference proteome</keyword>
<dbReference type="AlphaFoldDB" id="A0A8H6SKJ8"/>
<gene>
    <name evidence="1" type="ORF">MIND_00903400</name>
</gene>
<sequence>MLPNELFLEIFKLLGVDDLYVAGLSSPHLTHIAHAVLSSFEQHKLSFWPYLTRKQPFQALGEEAAKRLRYKLAFYASPHVAPHVYCIHISPLSDSTEDKRHIASASTNVDVLRDELFALLHRFPNLSRIWASDITFTKVAIDNLRVRTGTRPIIENVSLFDCALSPDVVPHVLDRPLAILDLHNRNKRDSARWLAVIFPRTLGSISLLNVEDLPGPDSSPLPIFPVVKHIGLSMQFFHPLTAQHMSALRRMFPAVKDVIIERKFYDYDRPATEYLAQALAVTTPVFPLLTEYRGPWEAFLLLKSGTALERLELTYDSCDPAALVLGLELIGAQFLLLTNIDLHLEPLTGATLVRLMAYFPAAKHLELSLEWDNDLSLRPPSEKLKEYTIFLSALPVCLPQTMEGLHISAKLAVGNALPEPTPSLDLHVMQTALLLRCVNMQYIWIEGNFFELGWNVNGEETDD</sequence>
<evidence type="ECO:0000313" key="1">
    <source>
        <dbReference type="EMBL" id="KAF7299530.1"/>
    </source>
</evidence>
<comment type="caution">
    <text evidence="1">The sequence shown here is derived from an EMBL/GenBank/DDBJ whole genome shotgun (WGS) entry which is preliminary data.</text>
</comment>
<protein>
    <submittedName>
        <fullName evidence="1">F-box domain-containing protein</fullName>
    </submittedName>
</protein>
<reference evidence="1" key="1">
    <citation type="submission" date="2020-05" db="EMBL/GenBank/DDBJ databases">
        <title>Mycena genomes resolve the evolution of fungal bioluminescence.</title>
        <authorList>
            <person name="Tsai I.J."/>
        </authorList>
    </citation>
    <scope>NUCLEOTIDE SEQUENCE</scope>
    <source>
        <strain evidence="1">171206Taipei</strain>
    </source>
</reference>
<dbReference type="Proteomes" id="UP000636479">
    <property type="component" value="Unassembled WGS sequence"/>
</dbReference>
<proteinExistence type="predicted"/>
<evidence type="ECO:0000313" key="2">
    <source>
        <dbReference type="Proteomes" id="UP000636479"/>
    </source>
</evidence>
<dbReference type="OrthoDB" id="2863717at2759"/>
<organism evidence="1 2">
    <name type="scientific">Mycena indigotica</name>
    <dbReference type="NCBI Taxonomy" id="2126181"/>
    <lineage>
        <taxon>Eukaryota</taxon>
        <taxon>Fungi</taxon>
        <taxon>Dikarya</taxon>
        <taxon>Basidiomycota</taxon>
        <taxon>Agaricomycotina</taxon>
        <taxon>Agaricomycetes</taxon>
        <taxon>Agaricomycetidae</taxon>
        <taxon>Agaricales</taxon>
        <taxon>Marasmiineae</taxon>
        <taxon>Mycenaceae</taxon>
        <taxon>Mycena</taxon>
    </lineage>
</organism>
<name>A0A8H6SKJ8_9AGAR</name>
<dbReference type="EMBL" id="JACAZF010000007">
    <property type="protein sequence ID" value="KAF7299530.1"/>
    <property type="molecule type" value="Genomic_DNA"/>
</dbReference>